<dbReference type="AlphaFoldDB" id="A0AAD6DS87"/>
<reference evidence="1" key="1">
    <citation type="journal article" date="2023" name="IMA Fungus">
        <title>Comparative genomic study of the Penicillium genus elucidates a diverse pangenome and 15 lateral gene transfer events.</title>
        <authorList>
            <person name="Petersen C."/>
            <person name="Sorensen T."/>
            <person name="Nielsen M.R."/>
            <person name="Sondergaard T.E."/>
            <person name="Sorensen J.L."/>
            <person name="Fitzpatrick D.A."/>
            <person name="Frisvad J.C."/>
            <person name="Nielsen K.L."/>
        </authorList>
    </citation>
    <scope>NUCLEOTIDE SEQUENCE</scope>
    <source>
        <strain evidence="1">IBT 12815</strain>
    </source>
</reference>
<comment type="caution">
    <text evidence="1">The sequence shown here is derived from an EMBL/GenBank/DDBJ whole genome shotgun (WGS) entry which is preliminary data.</text>
</comment>
<reference evidence="1" key="2">
    <citation type="submission" date="2023-01" db="EMBL/GenBank/DDBJ databases">
        <authorList>
            <person name="Petersen C."/>
        </authorList>
    </citation>
    <scope>NUCLEOTIDE SEQUENCE</scope>
    <source>
        <strain evidence="1">IBT 12815</strain>
    </source>
</reference>
<dbReference type="EMBL" id="JAQJAE010000005">
    <property type="protein sequence ID" value="KAJ5592211.1"/>
    <property type="molecule type" value="Genomic_DNA"/>
</dbReference>
<evidence type="ECO:0000313" key="2">
    <source>
        <dbReference type="Proteomes" id="UP001213799"/>
    </source>
</evidence>
<protein>
    <submittedName>
        <fullName evidence="1">Uncharacterized protein</fullName>
    </submittedName>
</protein>
<accession>A0AAD6DS87</accession>
<dbReference type="Proteomes" id="UP001213799">
    <property type="component" value="Unassembled WGS sequence"/>
</dbReference>
<evidence type="ECO:0000313" key="1">
    <source>
        <dbReference type="EMBL" id="KAJ5592211.1"/>
    </source>
</evidence>
<gene>
    <name evidence="1" type="ORF">N7537_009115</name>
</gene>
<sequence>MTTVDQRFLSVRDLLQDGRICLDGPLISDATKFAVECLNLPQSVDTICERAGITRDVYNHYADILNNLFKGFNTMFEIADDFGAIIKTVDAACKKTLEFAAKAQSDFPSLFDLFRQLRDKPTPEVKEKLNKLTMELIVSANTASRTSGSISLAGVINAWNDNREYLRGMYADLVKRMQDPSLQEILEKLLNIHGGIVGLDNLKKWIESLDEHTGKAVKDLEYFRGSWEAIDTDATTLQEFLYDPHSPKVEVFLRVELAHLLLGWKDVTDEINKLIEEHLQSAVEAIDHAPHR</sequence>
<dbReference type="GeneID" id="81590411"/>
<name>A0AAD6DS87_9EURO</name>
<dbReference type="RefSeq" id="XP_056748837.1">
    <property type="nucleotide sequence ID" value="XM_056900169.1"/>
</dbReference>
<organism evidence="1 2">
    <name type="scientific">Penicillium hordei</name>
    <dbReference type="NCBI Taxonomy" id="40994"/>
    <lineage>
        <taxon>Eukaryota</taxon>
        <taxon>Fungi</taxon>
        <taxon>Dikarya</taxon>
        <taxon>Ascomycota</taxon>
        <taxon>Pezizomycotina</taxon>
        <taxon>Eurotiomycetes</taxon>
        <taxon>Eurotiomycetidae</taxon>
        <taxon>Eurotiales</taxon>
        <taxon>Aspergillaceae</taxon>
        <taxon>Penicillium</taxon>
    </lineage>
</organism>
<keyword evidence="2" id="KW-1185">Reference proteome</keyword>
<proteinExistence type="predicted"/>